<feature type="transmembrane region" description="Helical" evidence="1">
    <location>
        <begin position="187"/>
        <end position="204"/>
    </location>
</feature>
<feature type="transmembrane region" description="Helical" evidence="1">
    <location>
        <begin position="59"/>
        <end position="79"/>
    </location>
</feature>
<evidence type="ECO:0000313" key="7">
    <source>
        <dbReference type="Proteomes" id="UP000663829"/>
    </source>
</evidence>
<dbReference type="GO" id="GO:0016491">
    <property type="term" value="F:oxidoreductase activity"/>
    <property type="evidence" value="ECO:0007669"/>
    <property type="project" value="InterPro"/>
</dbReference>
<dbReference type="GO" id="GO:0006629">
    <property type="term" value="P:lipid metabolic process"/>
    <property type="evidence" value="ECO:0007669"/>
    <property type="project" value="InterPro"/>
</dbReference>
<dbReference type="Proteomes" id="UP000677228">
    <property type="component" value="Unassembled WGS sequence"/>
</dbReference>
<sequence length="387" mass="45684">MGKGKHNPSILSPSDDSVHVNKENYINNGSIKLHPLPTLTEIKSKIPSHCFRPTVMRSMFYVFIDAVYILLTYLTMFYIQKYFTYGYLIFPLYWYAQGTLYTSLFVLGHDCGHGSFSSHQWIDDIMGTILHTYVLVPYYPWKVSHNNHHKNTGNIDKDEVFYPRRLKAVDDELSKNMDKIGERRRSFQAPYFGLGIGWFYYLVFGYAPRPVNHFNPFHPMFQKHIVGVTSSLIAYSLMFYLMHLYAQSYGYFALISYHLIPTFIFACYIVIITFLQHTEVDVPWYSGDEWNYVRGQLSTIDRNYGHVHSIIHSAGTHQIHHLFTKVPHYHSEEATKYFRKAFPHLVRLNHERILPSFIRMFKIHVKQRSLKNDVRIFQYNDEKIKST</sequence>
<name>A0A814MWP4_9BILA</name>
<dbReference type="EMBL" id="CAJOBC010005073">
    <property type="protein sequence ID" value="CAF3850754.1"/>
    <property type="molecule type" value="Genomic_DNA"/>
</dbReference>
<keyword evidence="1" id="KW-1133">Transmembrane helix</keyword>
<dbReference type="InterPro" id="IPR005804">
    <property type="entry name" value="FA_desaturase_dom"/>
</dbReference>
<dbReference type="Proteomes" id="UP000682733">
    <property type="component" value="Unassembled WGS sequence"/>
</dbReference>
<feature type="transmembrane region" description="Helical" evidence="1">
    <location>
        <begin position="249"/>
        <end position="275"/>
    </location>
</feature>
<gene>
    <name evidence="4" type="ORF">GPM918_LOCUS17968</name>
    <name evidence="3" type="ORF">OVA965_LOCUS9517</name>
    <name evidence="6" type="ORF">SRO942_LOCUS17965</name>
    <name evidence="5" type="ORF">TMI583_LOCUS9513</name>
</gene>
<keyword evidence="1" id="KW-0812">Transmembrane</keyword>
<dbReference type="Pfam" id="PF00487">
    <property type="entry name" value="FA_desaturase"/>
    <property type="match status" value="1"/>
</dbReference>
<dbReference type="EMBL" id="CAJNOK010003376">
    <property type="protein sequence ID" value="CAF0898882.1"/>
    <property type="molecule type" value="Genomic_DNA"/>
</dbReference>
<reference evidence="4" key="1">
    <citation type="submission" date="2021-02" db="EMBL/GenBank/DDBJ databases">
        <authorList>
            <person name="Nowell W R."/>
        </authorList>
    </citation>
    <scope>NUCLEOTIDE SEQUENCE</scope>
</reference>
<evidence type="ECO:0000313" key="5">
    <source>
        <dbReference type="EMBL" id="CAF3679949.1"/>
    </source>
</evidence>
<keyword evidence="7" id="KW-1185">Reference proteome</keyword>
<dbReference type="Proteomes" id="UP000663829">
    <property type="component" value="Unassembled WGS sequence"/>
</dbReference>
<dbReference type="Proteomes" id="UP000681722">
    <property type="component" value="Unassembled WGS sequence"/>
</dbReference>
<feature type="transmembrane region" description="Helical" evidence="1">
    <location>
        <begin position="224"/>
        <end position="242"/>
    </location>
</feature>
<dbReference type="InterPro" id="IPR012171">
    <property type="entry name" value="Fatty_acid_desaturase"/>
</dbReference>
<evidence type="ECO:0000313" key="6">
    <source>
        <dbReference type="EMBL" id="CAF3850754.1"/>
    </source>
</evidence>
<proteinExistence type="predicted"/>
<protein>
    <recommendedName>
        <fullName evidence="2">Fatty acid desaturase domain-containing protein</fullName>
    </recommendedName>
</protein>
<evidence type="ECO:0000313" key="3">
    <source>
        <dbReference type="EMBL" id="CAF0898882.1"/>
    </source>
</evidence>
<comment type="caution">
    <text evidence="4">The sequence shown here is derived from an EMBL/GenBank/DDBJ whole genome shotgun (WGS) entry which is preliminary data.</text>
</comment>
<dbReference type="OrthoDB" id="1461976at2759"/>
<dbReference type="EMBL" id="CAJNOQ010005073">
    <property type="protein sequence ID" value="CAF1085131.1"/>
    <property type="molecule type" value="Genomic_DNA"/>
</dbReference>
<feature type="transmembrane region" description="Helical" evidence="1">
    <location>
        <begin position="85"/>
        <end position="107"/>
    </location>
</feature>
<accession>A0A814MWP4</accession>
<evidence type="ECO:0000256" key="1">
    <source>
        <dbReference type="SAM" id="Phobius"/>
    </source>
</evidence>
<evidence type="ECO:0000313" key="4">
    <source>
        <dbReference type="EMBL" id="CAF1085131.1"/>
    </source>
</evidence>
<organism evidence="4 7">
    <name type="scientific">Didymodactylos carnosus</name>
    <dbReference type="NCBI Taxonomy" id="1234261"/>
    <lineage>
        <taxon>Eukaryota</taxon>
        <taxon>Metazoa</taxon>
        <taxon>Spiralia</taxon>
        <taxon>Gnathifera</taxon>
        <taxon>Rotifera</taxon>
        <taxon>Eurotatoria</taxon>
        <taxon>Bdelloidea</taxon>
        <taxon>Philodinida</taxon>
        <taxon>Philodinidae</taxon>
        <taxon>Didymodactylos</taxon>
    </lineage>
</organism>
<dbReference type="EMBL" id="CAJOBA010003377">
    <property type="protein sequence ID" value="CAF3679949.1"/>
    <property type="molecule type" value="Genomic_DNA"/>
</dbReference>
<dbReference type="PANTHER" id="PTHR32100">
    <property type="entry name" value="OMEGA-6 FATTY ACID DESATURASE, CHLOROPLASTIC"/>
    <property type="match status" value="1"/>
</dbReference>
<dbReference type="CDD" id="cd03507">
    <property type="entry name" value="Delta12-FADS-like"/>
    <property type="match status" value="1"/>
</dbReference>
<keyword evidence="1" id="KW-0472">Membrane</keyword>
<feature type="domain" description="Fatty acid desaturase" evidence="2">
    <location>
        <begin position="91"/>
        <end position="344"/>
    </location>
</feature>
<dbReference type="AlphaFoldDB" id="A0A814MWP4"/>
<evidence type="ECO:0000259" key="2">
    <source>
        <dbReference type="Pfam" id="PF00487"/>
    </source>
</evidence>